<proteinExistence type="predicted"/>
<sequence>MQQAIKEAITICKTLLRNGYDAYVINAPLQEQLLLKAQSPDVDIACESNVDTLIKLFPKARADTETQALAELEENGIRFCFYPLETAEAPHPELLLLRITPGMAQRMDPARRLQLHITGFGSPTPDANVYAGFEDFKTGIVQLAGLPDETLHHNYLLAVRALRFAANFDLPLAPNTRLAIVRASTRVLEYVSATDIMNEWRQVTAESVYRFVRLLHDVHILQGLVPEVAALSCICQRRHDGSEEETVFAHTLNCVRYYPEEDFHYDWLGTMAMLFHDVGKLFTGEFFNGQWNYYQHHRVGAKVTRKILRRLHFAPEDIDLICHLVNNHMRFHFMLTDRGLRRFKGLDEYPRLIAMTRADLRAGNGSYTSFNHNLKYLGRAETPEQMLEPLLNGNEIMQETQLSPGPLVGVIREALLQAQIAGKIPDREAAITFVKTYALRAVG</sequence>
<dbReference type="AlphaFoldDB" id="A0A6L2R4R9"/>
<dbReference type="Pfam" id="PF01966">
    <property type="entry name" value="HD"/>
    <property type="match status" value="1"/>
</dbReference>
<dbReference type="InterPro" id="IPR006674">
    <property type="entry name" value="HD_domain"/>
</dbReference>
<evidence type="ECO:0000313" key="3">
    <source>
        <dbReference type="EMBL" id="GFH62452.1"/>
    </source>
</evidence>
<gene>
    <name evidence="3" type="primary">cca</name>
    <name evidence="3" type="ORF">ZNDK_0223</name>
</gene>
<protein>
    <submittedName>
        <fullName evidence="3">Multifunctional CCA protein</fullName>
    </submittedName>
</protein>
<evidence type="ECO:0000259" key="2">
    <source>
        <dbReference type="Pfam" id="PF01966"/>
    </source>
</evidence>
<dbReference type="SUPFAM" id="SSF81891">
    <property type="entry name" value="Poly A polymerase C-terminal region-like"/>
    <property type="match status" value="1"/>
</dbReference>
<dbReference type="PANTHER" id="PTHR47545">
    <property type="entry name" value="MULTIFUNCTIONAL CCA PROTEIN"/>
    <property type="match status" value="1"/>
</dbReference>
<name>A0A6L2R4R9_9BACT</name>
<feature type="domain" description="HD" evidence="2">
    <location>
        <begin position="271"/>
        <end position="359"/>
    </location>
</feature>
<dbReference type="EMBL" id="BLLL01000002">
    <property type="protein sequence ID" value="GFH62452.1"/>
    <property type="molecule type" value="Genomic_DNA"/>
</dbReference>
<reference evidence="3 4" key="1">
    <citation type="journal article" date="2020" name="ISME J.">
        <title>Parallel Reductive Genome Evolution in Desulfovibrio Ectosymbionts Independently Acquired by Trichonympha Protists in the Termite Gut.</title>
        <authorList>
            <person name="Takeuchi M."/>
            <person name="Kuwahara H."/>
            <person name="Murakami T."/>
            <person name="Takahashi K."/>
            <person name="Kajitani R."/>
            <person name="Toyoda A."/>
            <person name="Itoh T."/>
            <person name="Ohkuma M."/>
            <person name="Hongoh Y."/>
        </authorList>
    </citation>
    <scope>NUCLEOTIDE SEQUENCE [LARGE SCALE GENOMIC DNA]</scope>
    <source>
        <strain evidence="3">ZnDsv-02</strain>
    </source>
</reference>
<dbReference type="GO" id="GO:0000166">
    <property type="term" value="F:nucleotide binding"/>
    <property type="evidence" value="ECO:0007669"/>
    <property type="project" value="UniProtKB-KW"/>
</dbReference>
<keyword evidence="1" id="KW-0547">Nucleotide-binding</keyword>
<evidence type="ECO:0000313" key="4">
    <source>
        <dbReference type="Proteomes" id="UP000505077"/>
    </source>
</evidence>
<comment type="caution">
    <text evidence="3">The sequence shown here is derived from an EMBL/GenBank/DDBJ whole genome shotgun (WGS) entry which is preliminary data.</text>
</comment>
<dbReference type="PANTHER" id="PTHR47545:SF1">
    <property type="entry name" value="MULTIFUNCTIONAL CCA PROTEIN"/>
    <property type="match status" value="1"/>
</dbReference>
<dbReference type="InterPro" id="IPR050124">
    <property type="entry name" value="tRNA_CCA-adding_enzyme"/>
</dbReference>
<evidence type="ECO:0000256" key="1">
    <source>
        <dbReference type="ARBA" id="ARBA00022741"/>
    </source>
</evidence>
<dbReference type="Gene3D" id="1.10.3090.10">
    <property type="entry name" value="cca-adding enzyme, domain 2"/>
    <property type="match status" value="1"/>
</dbReference>
<dbReference type="Proteomes" id="UP000505077">
    <property type="component" value="Unassembled WGS sequence"/>
</dbReference>
<accession>A0A6L2R4R9</accession>
<organism evidence="3 4">
    <name type="scientific">Candidatus Desulfovibrio kirbyi</name>
    <dbReference type="NCBI Taxonomy" id="2696086"/>
    <lineage>
        <taxon>Bacteria</taxon>
        <taxon>Pseudomonadati</taxon>
        <taxon>Thermodesulfobacteriota</taxon>
        <taxon>Desulfovibrionia</taxon>
        <taxon>Desulfovibrionales</taxon>
        <taxon>Desulfovibrionaceae</taxon>
        <taxon>Desulfovibrio</taxon>
    </lineage>
</organism>